<dbReference type="InterPro" id="IPR050807">
    <property type="entry name" value="TransReg_Diox_bact_type"/>
</dbReference>
<keyword evidence="6" id="KW-1185">Reference proteome</keyword>
<evidence type="ECO:0000256" key="3">
    <source>
        <dbReference type="ARBA" id="ARBA00023163"/>
    </source>
</evidence>
<evidence type="ECO:0000259" key="4">
    <source>
        <dbReference type="PROSITE" id="PS50943"/>
    </source>
</evidence>
<dbReference type="PANTHER" id="PTHR46797:SF23">
    <property type="entry name" value="HTH-TYPE TRANSCRIPTIONAL REGULATOR SUTR"/>
    <property type="match status" value="1"/>
</dbReference>
<keyword evidence="3" id="KW-0804">Transcription</keyword>
<sequence>MPERNDDDVRAQHLSFGRRVRNLRQARGLSQEELAELAGVHRTYMSSLERGQRNVGLDNILAIAAALGVPAADLFAEDTP</sequence>
<dbReference type="Gene3D" id="1.10.260.40">
    <property type="entry name" value="lambda repressor-like DNA-binding domains"/>
    <property type="match status" value="1"/>
</dbReference>
<dbReference type="SUPFAM" id="SSF47413">
    <property type="entry name" value="lambda repressor-like DNA-binding domains"/>
    <property type="match status" value="1"/>
</dbReference>
<keyword evidence="2" id="KW-0238">DNA-binding</keyword>
<name>A0ABY5ZCB2_9ACTN</name>
<accession>A0ABY5ZCB2</accession>
<dbReference type="CDD" id="cd00093">
    <property type="entry name" value="HTH_XRE"/>
    <property type="match status" value="1"/>
</dbReference>
<dbReference type="Proteomes" id="UP001058271">
    <property type="component" value="Chromosome"/>
</dbReference>
<organism evidence="5 6">
    <name type="scientific">Dactylosporangium roseum</name>
    <dbReference type="NCBI Taxonomy" id="47989"/>
    <lineage>
        <taxon>Bacteria</taxon>
        <taxon>Bacillati</taxon>
        <taxon>Actinomycetota</taxon>
        <taxon>Actinomycetes</taxon>
        <taxon>Micromonosporales</taxon>
        <taxon>Micromonosporaceae</taxon>
        <taxon>Dactylosporangium</taxon>
    </lineage>
</organism>
<evidence type="ECO:0000313" key="6">
    <source>
        <dbReference type="Proteomes" id="UP001058271"/>
    </source>
</evidence>
<dbReference type="EMBL" id="CP073721">
    <property type="protein sequence ID" value="UWZ37979.1"/>
    <property type="molecule type" value="Genomic_DNA"/>
</dbReference>
<evidence type="ECO:0000256" key="1">
    <source>
        <dbReference type="ARBA" id="ARBA00023015"/>
    </source>
</evidence>
<reference evidence="5" key="1">
    <citation type="submission" date="2021-04" db="EMBL/GenBank/DDBJ databases">
        <title>Biosynthetic gene clusters of Dactylosporangioum roseum.</title>
        <authorList>
            <person name="Hartkoorn R.C."/>
            <person name="Beaudoing E."/>
            <person name="Hot D."/>
            <person name="Moureu S."/>
        </authorList>
    </citation>
    <scope>NUCLEOTIDE SEQUENCE</scope>
    <source>
        <strain evidence="5">NRRL B-16295</strain>
    </source>
</reference>
<protein>
    <submittedName>
        <fullName evidence="5">Helix-turn-helix transcriptional regulator</fullName>
    </submittedName>
</protein>
<evidence type="ECO:0000313" key="5">
    <source>
        <dbReference type="EMBL" id="UWZ37979.1"/>
    </source>
</evidence>
<proteinExistence type="predicted"/>
<dbReference type="PANTHER" id="PTHR46797">
    <property type="entry name" value="HTH-TYPE TRANSCRIPTIONAL REGULATOR"/>
    <property type="match status" value="1"/>
</dbReference>
<evidence type="ECO:0000256" key="2">
    <source>
        <dbReference type="ARBA" id="ARBA00023125"/>
    </source>
</evidence>
<dbReference type="Pfam" id="PF01381">
    <property type="entry name" value="HTH_3"/>
    <property type="match status" value="1"/>
</dbReference>
<keyword evidence="1" id="KW-0805">Transcription regulation</keyword>
<dbReference type="InterPro" id="IPR010982">
    <property type="entry name" value="Lambda_DNA-bd_dom_sf"/>
</dbReference>
<feature type="domain" description="HTH cro/C1-type" evidence="4">
    <location>
        <begin position="20"/>
        <end position="74"/>
    </location>
</feature>
<dbReference type="SMART" id="SM00530">
    <property type="entry name" value="HTH_XRE"/>
    <property type="match status" value="1"/>
</dbReference>
<gene>
    <name evidence="5" type="ORF">Drose_06830</name>
</gene>
<dbReference type="RefSeq" id="WP_260727346.1">
    <property type="nucleotide sequence ID" value="NZ_BAAABS010000033.1"/>
</dbReference>
<dbReference type="PROSITE" id="PS50943">
    <property type="entry name" value="HTH_CROC1"/>
    <property type="match status" value="1"/>
</dbReference>
<dbReference type="InterPro" id="IPR001387">
    <property type="entry name" value="Cro/C1-type_HTH"/>
</dbReference>